<evidence type="ECO:0000256" key="3">
    <source>
        <dbReference type="SAM" id="MobiDB-lite"/>
    </source>
</evidence>
<evidence type="ECO:0000313" key="5">
    <source>
        <dbReference type="Proteomes" id="UP000784294"/>
    </source>
</evidence>
<proteinExistence type="predicted"/>
<dbReference type="OrthoDB" id="10262475at2759"/>
<keyword evidence="5" id="KW-1185">Reference proteome</keyword>
<dbReference type="Proteomes" id="UP000784294">
    <property type="component" value="Unassembled WGS sequence"/>
</dbReference>
<comment type="caution">
    <text evidence="4">The sequence shown here is derived from an EMBL/GenBank/DDBJ whole genome shotgun (WGS) entry which is preliminary data.</text>
</comment>
<evidence type="ECO:0000256" key="1">
    <source>
        <dbReference type="ARBA" id="ARBA00022574"/>
    </source>
</evidence>
<feature type="non-terminal residue" evidence="4">
    <location>
        <position position="1"/>
    </location>
</feature>
<protein>
    <submittedName>
        <fullName evidence="4">Uncharacterized protein</fullName>
    </submittedName>
</protein>
<accession>A0A448WYE1</accession>
<gene>
    <name evidence="4" type="ORF">PXEA_LOCUS16702</name>
</gene>
<dbReference type="AlphaFoldDB" id="A0A448WYE1"/>
<dbReference type="PANTHER" id="PTHR10971">
    <property type="entry name" value="MRNA EXPORT FACTOR AND BUB3"/>
    <property type="match status" value="1"/>
</dbReference>
<name>A0A448WYE1_9PLAT</name>
<dbReference type="InterPro" id="IPR015943">
    <property type="entry name" value="WD40/YVTN_repeat-like_dom_sf"/>
</dbReference>
<dbReference type="Gene3D" id="2.130.10.10">
    <property type="entry name" value="YVTN repeat-like/Quinoprotein amine dehydrogenase"/>
    <property type="match status" value="1"/>
</dbReference>
<sequence length="121" mass="13185">GCDGFVNIWDGFNRKRLAQLHRFHTSIASLDFSDDGTQLAIAAAYMYENGQLENQPESALFVRSILDHEVKPKHLNTQQQTSQPPPPPPTSSVTLAVQQQTVPSMSGSLYLTAGGPGAPRH</sequence>
<organism evidence="4 5">
    <name type="scientific">Protopolystoma xenopodis</name>
    <dbReference type="NCBI Taxonomy" id="117903"/>
    <lineage>
        <taxon>Eukaryota</taxon>
        <taxon>Metazoa</taxon>
        <taxon>Spiralia</taxon>
        <taxon>Lophotrochozoa</taxon>
        <taxon>Platyhelminthes</taxon>
        <taxon>Monogenea</taxon>
        <taxon>Polyopisthocotylea</taxon>
        <taxon>Polystomatidea</taxon>
        <taxon>Polystomatidae</taxon>
        <taxon>Protopolystoma</taxon>
    </lineage>
</organism>
<dbReference type="EMBL" id="CAAALY010061017">
    <property type="protein sequence ID" value="VEL23262.1"/>
    <property type="molecule type" value="Genomic_DNA"/>
</dbReference>
<evidence type="ECO:0000256" key="2">
    <source>
        <dbReference type="ARBA" id="ARBA00022737"/>
    </source>
</evidence>
<keyword evidence="1" id="KW-0853">WD repeat</keyword>
<evidence type="ECO:0000313" key="4">
    <source>
        <dbReference type="EMBL" id="VEL23262.1"/>
    </source>
</evidence>
<keyword evidence="2" id="KW-0677">Repeat</keyword>
<feature type="region of interest" description="Disordered" evidence="3">
    <location>
        <begin position="72"/>
        <end position="95"/>
    </location>
</feature>
<reference evidence="4" key="1">
    <citation type="submission" date="2018-11" db="EMBL/GenBank/DDBJ databases">
        <authorList>
            <consortium name="Pathogen Informatics"/>
        </authorList>
    </citation>
    <scope>NUCLEOTIDE SEQUENCE</scope>
</reference>